<gene>
    <name evidence="1" type="ORF">EV182_001101</name>
</gene>
<evidence type="ECO:0000313" key="2">
    <source>
        <dbReference type="Proteomes" id="UP001145114"/>
    </source>
</evidence>
<protein>
    <submittedName>
        <fullName evidence="1">Uncharacterized protein</fullName>
    </submittedName>
</protein>
<organism evidence="1 2">
    <name type="scientific">Spiromyces aspiralis</name>
    <dbReference type="NCBI Taxonomy" id="68401"/>
    <lineage>
        <taxon>Eukaryota</taxon>
        <taxon>Fungi</taxon>
        <taxon>Fungi incertae sedis</taxon>
        <taxon>Zoopagomycota</taxon>
        <taxon>Kickxellomycotina</taxon>
        <taxon>Kickxellomycetes</taxon>
        <taxon>Kickxellales</taxon>
        <taxon>Kickxellaceae</taxon>
        <taxon>Spiromyces</taxon>
    </lineage>
</organism>
<reference evidence="1" key="1">
    <citation type="submission" date="2022-06" db="EMBL/GenBank/DDBJ databases">
        <title>Phylogenomic reconstructions and comparative analyses of Kickxellomycotina fungi.</title>
        <authorList>
            <person name="Reynolds N.K."/>
            <person name="Stajich J.E."/>
            <person name="Barry K."/>
            <person name="Grigoriev I.V."/>
            <person name="Crous P."/>
            <person name="Smith M.E."/>
        </authorList>
    </citation>
    <scope>NUCLEOTIDE SEQUENCE</scope>
    <source>
        <strain evidence="1">RSA 2271</strain>
    </source>
</reference>
<sequence>AAAGATATVHSDENDCQTHPPQQQPTPLSAPFHPDSKLRFNCTLEAPTAATQRLNEPTLTYLNKGQLYGMILHDRELRDTDITTTIRIAFHEDQHRKSAATYWNFWLNQQPSPRSARAIELDKAGSVGIKSAESKSFDRITLQWNGMRGAKIMLRFHCLSTDFSRIKGVKGIPLRIHVDTREGGSSTLEACFTRIKLFRDKGAERKNKDDQRHIEKQLEKLRAKSQSHGGSAEAATLSVYAPISLVTYFVEYTFSDNSSDNDDEPLNIDDIFEASDNPMSSTLSPLRSPSLKRSSVSDSGGIDSDSQERVGIDPTYIPVPRKRRAIICLFIRYPNEKVYRAMYLEQLTLTDFVKKLAERLELQITPESNVEVVRKTKRGLTVKVDDSVIAQLEEEQDMEVDCTFSQESGALIISLHY</sequence>
<name>A0ACC1HJG0_9FUNG</name>
<feature type="non-terminal residue" evidence="1">
    <location>
        <position position="1"/>
    </location>
</feature>
<evidence type="ECO:0000313" key="1">
    <source>
        <dbReference type="EMBL" id="KAJ1675520.1"/>
    </source>
</evidence>
<dbReference type="EMBL" id="JAMZIH010005268">
    <property type="protein sequence ID" value="KAJ1675520.1"/>
    <property type="molecule type" value="Genomic_DNA"/>
</dbReference>
<accession>A0ACC1HJG0</accession>
<proteinExistence type="predicted"/>
<dbReference type="Proteomes" id="UP001145114">
    <property type="component" value="Unassembled WGS sequence"/>
</dbReference>
<comment type="caution">
    <text evidence="1">The sequence shown here is derived from an EMBL/GenBank/DDBJ whole genome shotgun (WGS) entry which is preliminary data.</text>
</comment>
<keyword evidence="2" id="KW-1185">Reference proteome</keyword>